<organism evidence="1 2">
    <name type="scientific">Mycobacterium numidiamassiliense</name>
    <dbReference type="NCBI Taxonomy" id="1841861"/>
    <lineage>
        <taxon>Bacteria</taxon>
        <taxon>Bacillati</taxon>
        <taxon>Actinomycetota</taxon>
        <taxon>Actinomycetes</taxon>
        <taxon>Mycobacteriales</taxon>
        <taxon>Mycobacteriaceae</taxon>
        <taxon>Mycobacterium</taxon>
    </lineage>
</organism>
<evidence type="ECO:0000313" key="1">
    <source>
        <dbReference type="EMBL" id="SPM40519.1"/>
    </source>
</evidence>
<dbReference type="RefSeq" id="WP_077079311.1">
    <property type="nucleotide sequence ID" value="NZ_FUEZ01000004.1"/>
</dbReference>
<name>A0A2U3P9T9_9MYCO</name>
<evidence type="ECO:0000313" key="2">
    <source>
        <dbReference type="Proteomes" id="UP000240424"/>
    </source>
</evidence>
<sequence length="74" mass="8095">MDHVVVGMRLALALLENDWHAFTLTLDEAGDCSGCLRALVRAQSATLALLMAQVEGRDNSILQVQSVLIEELMQ</sequence>
<reference evidence="1 2" key="1">
    <citation type="submission" date="2017-01" db="EMBL/GenBank/DDBJ databases">
        <authorList>
            <consortium name="Urmite Genomes"/>
        </authorList>
    </citation>
    <scope>NUCLEOTIDE SEQUENCE [LARGE SCALE GENOMIC DNA]</scope>
    <source>
        <strain evidence="1 2">AB215</strain>
    </source>
</reference>
<accession>A0A2U3P9T9</accession>
<protein>
    <submittedName>
        <fullName evidence="1">Mycobacterium numidiamassiliense ORFan</fullName>
    </submittedName>
</protein>
<dbReference type="Proteomes" id="UP000240424">
    <property type="component" value="Unassembled WGS sequence"/>
</dbReference>
<keyword evidence="2" id="KW-1185">Reference proteome</keyword>
<gene>
    <name evidence="1" type="ORF">MNAB215_2720</name>
</gene>
<proteinExistence type="predicted"/>
<dbReference type="AlphaFoldDB" id="A0A2U3P9T9"/>
<dbReference type="EMBL" id="FUEZ01000004">
    <property type="protein sequence ID" value="SPM40519.1"/>
    <property type="molecule type" value="Genomic_DNA"/>
</dbReference>